<protein>
    <recommendedName>
        <fullName evidence="4">Major facilitator superfamily (MFS) profile domain-containing protein</fullName>
    </recommendedName>
</protein>
<comment type="caution">
    <text evidence="2">The sequence shown here is derived from an EMBL/GenBank/DDBJ whole genome shotgun (WGS) entry which is preliminary data.</text>
</comment>
<organism evidence="2 3">
    <name type="scientific">Microlunatus ginsengisoli</name>
    <dbReference type="NCBI Taxonomy" id="363863"/>
    <lineage>
        <taxon>Bacteria</taxon>
        <taxon>Bacillati</taxon>
        <taxon>Actinomycetota</taxon>
        <taxon>Actinomycetes</taxon>
        <taxon>Propionibacteriales</taxon>
        <taxon>Propionibacteriaceae</taxon>
        <taxon>Microlunatus</taxon>
    </lineage>
</organism>
<feature type="transmembrane region" description="Helical" evidence="1">
    <location>
        <begin position="57"/>
        <end position="76"/>
    </location>
</feature>
<gene>
    <name evidence="2" type="ORF">GCM10022236_15590</name>
</gene>
<keyword evidence="1" id="KW-0812">Transmembrane</keyword>
<name>A0ABP6ZMP6_9ACTN</name>
<evidence type="ECO:0008006" key="4">
    <source>
        <dbReference type="Google" id="ProtNLM"/>
    </source>
</evidence>
<feature type="transmembrane region" description="Helical" evidence="1">
    <location>
        <begin position="21"/>
        <end position="45"/>
    </location>
</feature>
<keyword evidence="3" id="KW-1185">Reference proteome</keyword>
<reference evidence="3" key="1">
    <citation type="journal article" date="2019" name="Int. J. Syst. Evol. Microbiol.">
        <title>The Global Catalogue of Microorganisms (GCM) 10K type strain sequencing project: providing services to taxonomists for standard genome sequencing and annotation.</title>
        <authorList>
            <consortium name="The Broad Institute Genomics Platform"/>
            <consortium name="The Broad Institute Genome Sequencing Center for Infectious Disease"/>
            <person name="Wu L."/>
            <person name="Ma J."/>
        </authorList>
    </citation>
    <scope>NUCLEOTIDE SEQUENCE [LARGE SCALE GENOMIC DNA]</scope>
    <source>
        <strain evidence="3">JCM 16929</strain>
    </source>
</reference>
<keyword evidence="1" id="KW-0472">Membrane</keyword>
<proteinExistence type="predicted"/>
<dbReference type="Proteomes" id="UP001501490">
    <property type="component" value="Unassembled WGS sequence"/>
</dbReference>
<dbReference type="EMBL" id="BAABAB010000010">
    <property type="protein sequence ID" value="GAA3614556.1"/>
    <property type="molecule type" value="Genomic_DNA"/>
</dbReference>
<feature type="transmembrane region" description="Helical" evidence="1">
    <location>
        <begin position="83"/>
        <end position="101"/>
    </location>
</feature>
<evidence type="ECO:0000313" key="2">
    <source>
        <dbReference type="EMBL" id="GAA3614556.1"/>
    </source>
</evidence>
<evidence type="ECO:0000313" key="3">
    <source>
        <dbReference type="Proteomes" id="UP001501490"/>
    </source>
</evidence>
<sequence length="102" mass="10918">MGDEMTSRNPEESKSLDLVQRVIISVFVGVVVGLFAGVLAVYIATGGQTDLARSDVVGLWIMTGVLGLITSGAILMVNRRRPYHPAVLLGLLPMAAAAYWIF</sequence>
<accession>A0ABP6ZMP6</accession>
<keyword evidence="1" id="KW-1133">Transmembrane helix</keyword>
<evidence type="ECO:0000256" key="1">
    <source>
        <dbReference type="SAM" id="Phobius"/>
    </source>
</evidence>